<dbReference type="Proteomes" id="UP000499080">
    <property type="component" value="Unassembled WGS sequence"/>
</dbReference>
<proteinExistence type="predicted"/>
<evidence type="ECO:0000313" key="1">
    <source>
        <dbReference type="EMBL" id="GBL82365.1"/>
    </source>
</evidence>
<comment type="caution">
    <text evidence="1">The sequence shown here is derived from an EMBL/GenBank/DDBJ whole genome shotgun (WGS) entry which is preliminary data.</text>
</comment>
<dbReference type="EMBL" id="BGPR01000028">
    <property type="protein sequence ID" value="GBL82365.1"/>
    <property type="molecule type" value="Genomic_DNA"/>
</dbReference>
<reference evidence="1 2" key="1">
    <citation type="journal article" date="2019" name="Sci. Rep.">
        <title>Orb-weaving spider Araneus ventricosus genome elucidates the spidroin gene catalogue.</title>
        <authorList>
            <person name="Kono N."/>
            <person name="Nakamura H."/>
            <person name="Ohtoshi R."/>
            <person name="Moran D.A.P."/>
            <person name="Shinohara A."/>
            <person name="Yoshida Y."/>
            <person name="Fujiwara M."/>
            <person name="Mori M."/>
            <person name="Tomita M."/>
            <person name="Arakawa K."/>
        </authorList>
    </citation>
    <scope>NUCLEOTIDE SEQUENCE [LARGE SCALE GENOMIC DNA]</scope>
</reference>
<evidence type="ECO:0008006" key="3">
    <source>
        <dbReference type="Google" id="ProtNLM"/>
    </source>
</evidence>
<name>A0A4Y2AT56_ARAVE</name>
<organism evidence="1 2">
    <name type="scientific">Araneus ventricosus</name>
    <name type="common">Orbweaver spider</name>
    <name type="synonym">Epeira ventricosa</name>
    <dbReference type="NCBI Taxonomy" id="182803"/>
    <lineage>
        <taxon>Eukaryota</taxon>
        <taxon>Metazoa</taxon>
        <taxon>Ecdysozoa</taxon>
        <taxon>Arthropoda</taxon>
        <taxon>Chelicerata</taxon>
        <taxon>Arachnida</taxon>
        <taxon>Araneae</taxon>
        <taxon>Araneomorphae</taxon>
        <taxon>Entelegynae</taxon>
        <taxon>Araneoidea</taxon>
        <taxon>Araneidae</taxon>
        <taxon>Araneus</taxon>
    </lineage>
</organism>
<keyword evidence="2" id="KW-1185">Reference proteome</keyword>
<dbReference type="AlphaFoldDB" id="A0A4Y2AT56"/>
<gene>
    <name evidence="1" type="ORF">AVEN_252522_1</name>
</gene>
<evidence type="ECO:0000313" key="2">
    <source>
        <dbReference type="Proteomes" id="UP000499080"/>
    </source>
</evidence>
<sequence>MHEKYHAIIRLPVHFPDMQPVYFYDDEERQALERAAQRNTMLTAWFELNRTGPDANRYFYADIPKRFVWKNYKWERLVRFGDRIVSSLYSVSPKDTERFHLQMLLFHVLGANSFEELRTYDSVTMDSFKEACRARNLLGDDGEWGKTV</sequence>
<dbReference type="OrthoDB" id="10053386at2759"/>
<protein>
    <recommendedName>
        <fullName evidence="3">Helitron helicase-like domain-containing protein</fullName>
    </recommendedName>
</protein>
<accession>A0A4Y2AT56</accession>